<dbReference type="Pfam" id="PF01433">
    <property type="entry name" value="Peptidase_M1"/>
    <property type="match status" value="1"/>
</dbReference>
<dbReference type="FunFam" id="1.10.390.10:FF:000001">
    <property type="entry name" value="Aminopeptidase"/>
    <property type="match status" value="1"/>
</dbReference>
<dbReference type="InterPro" id="IPR034016">
    <property type="entry name" value="M1_APN-typ"/>
</dbReference>
<dbReference type="InterPro" id="IPR027268">
    <property type="entry name" value="Peptidase_M4/M1_CTD_sf"/>
</dbReference>
<dbReference type="Gene3D" id="2.60.40.1910">
    <property type="match status" value="1"/>
</dbReference>
<dbReference type="Gene3D" id="1.25.50.20">
    <property type="match status" value="1"/>
</dbReference>
<evidence type="ECO:0000256" key="18">
    <source>
        <dbReference type="RuleBase" id="RU364040"/>
    </source>
</evidence>
<evidence type="ECO:0000259" key="20">
    <source>
        <dbReference type="Pfam" id="PF11838"/>
    </source>
</evidence>
<dbReference type="InterPro" id="IPR001930">
    <property type="entry name" value="Peptidase_M1"/>
</dbReference>
<dbReference type="GO" id="GO:0043171">
    <property type="term" value="P:peptide catabolic process"/>
    <property type="evidence" value="ECO:0007669"/>
    <property type="project" value="TreeGrafter"/>
</dbReference>
<keyword evidence="4 18" id="KW-0031">Aminopeptidase</keyword>
<evidence type="ECO:0000256" key="10">
    <source>
        <dbReference type="ARBA" id="ARBA00022968"/>
    </source>
</evidence>
<dbReference type="GO" id="GO:0005886">
    <property type="term" value="C:plasma membrane"/>
    <property type="evidence" value="ECO:0007669"/>
    <property type="project" value="TreeGrafter"/>
</dbReference>
<evidence type="ECO:0000259" key="19">
    <source>
        <dbReference type="Pfam" id="PF01433"/>
    </source>
</evidence>
<dbReference type="SUPFAM" id="SSF63737">
    <property type="entry name" value="Leukotriene A4 hydrolase N-terminal domain"/>
    <property type="match status" value="1"/>
</dbReference>
<dbReference type="CDD" id="cd09601">
    <property type="entry name" value="M1_APN-Q_like"/>
    <property type="match status" value="1"/>
</dbReference>
<comment type="caution">
    <text evidence="22">The sequence shown here is derived from an EMBL/GenBank/DDBJ whole genome shotgun (WGS) entry which is preliminary data.</text>
</comment>
<dbReference type="GO" id="GO:0006508">
    <property type="term" value="P:proteolysis"/>
    <property type="evidence" value="ECO:0007669"/>
    <property type="project" value="UniProtKB-KW"/>
</dbReference>
<dbReference type="FunFam" id="1.25.50.20:FF:000012">
    <property type="entry name" value="Aminopeptidase N"/>
    <property type="match status" value="1"/>
</dbReference>
<proteinExistence type="inferred from homology"/>
<dbReference type="PANTHER" id="PTHR11533">
    <property type="entry name" value="PROTEASE M1 ZINC METALLOPROTEASE"/>
    <property type="match status" value="1"/>
</dbReference>
<comment type="subunit">
    <text evidence="3">Homodimer.</text>
</comment>
<dbReference type="FunFam" id="2.60.40.1730:FF:000001">
    <property type="entry name" value="Leucyl-cystinyl aminopeptidase"/>
    <property type="match status" value="1"/>
</dbReference>
<dbReference type="InterPro" id="IPR042097">
    <property type="entry name" value="Aminopeptidase_N-like_N_sf"/>
</dbReference>
<feature type="binding site" evidence="16">
    <location>
        <position position="384"/>
    </location>
    <ligand>
        <name>Zn(2+)</name>
        <dbReference type="ChEBI" id="CHEBI:29105"/>
        <note>catalytic</note>
    </ligand>
</feature>
<dbReference type="GO" id="GO:0042277">
    <property type="term" value="F:peptide binding"/>
    <property type="evidence" value="ECO:0007669"/>
    <property type="project" value="TreeGrafter"/>
</dbReference>
<feature type="binding site" evidence="16">
    <location>
        <position position="365"/>
    </location>
    <ligand>
        <name>Zn(2+)</name>
        <dbReference type="ChEBI" id="CHEBI:29105"/>
        <note>catalytic</note>
    </ligand>
</feature>
<dbReference type="Gene3D" id="1.10.390.10">
    <property type="entry name" value="Neutral Protease Domain 2"/>
    <property type="match status" value="1"/>
</dbReference>
<feature type="domain" description="ERAP1-like C-terminal" evidence="20">
    <location>
        <begin position="592"/>
        <end position="918"/>
    </location>
</feature>
<dbReference type="PRINTS" id="PR00756">
    <property type="entry name" value="ALADIPTASE"/>
</dbReference>
<keyword evidence="7 16" id="KW-0479">Metal-binding</keyword>
<dbReference type="GO" id="GO:0070006">
    <property type="term" value="F:metalloaminopeptidase activity"/>
    <property type="evidence" value="ECO:0007669"/>
    <property type="project" value="TreeGrafter"/>
</dbReference>
<dbReference type="Pfam" id="PF11838">
    <property type="entry name" value="ERAP1_C"/>
    <property type="match status" value="1"/>
</dbReference>
<dbReference type="PANTHER" id="PTHR11533:SF300">
    <property type="entry name" value="AMINOPEPTIDASE"/>
    <property type="match status" value="1"/>
</dbReference>
<feature type="site" description="Transition state stabilizer" evidence="17">
    <location>
        <position position="450"/>
    </location>
</feature>
<accession>A0A7J6CY20</accession>
<evidence type="ECO:0000256" key="6">
    <source>
        <dbReference type="ARBA" id="ARBA00022692"/>
    </source>
</evidence>
<evidence type="ECO:0000256" key="8">
    <source>
        <dbReference type="ARBA" id="ARBA00022801"/>
    </source>
</evidence>
<comment type="cofactor">
    <cofactor evidence="16 18">
        <name>Zn(2+)</name>
        <dbReference type="ChEBI" id="CHEBI:29105"/>
    </cofactor>
    <text evidence="16 18">Binds 1 zinc ion per subunit.</text>
</comment>
<dbReference type="Gene3D" id="2.60.40.1730">
    <property type="entry name" value="tricorn interacting facor f3 domain"/>
    <property type="match status" value="1"/>
</dbReference>
<sequence>MGKGFYISKPVGFVLFGLGAGAVLTIFALSVVYAQEKRKNEVNAIDGTHMVTTAAPHRTSAPSNEPWDKYRLPDALLPEYYNVTLWPRLVPDEQGMYIFTGKSGVAFTCVKETDLILIHSNELNFTLTSEMHHAKLMGLGGMSAPAILKTWFQTQTQFMVIQLKGNLQVGKSYWLYMEFRGELSDDLGGFYRSEYTENGVKKVVATTQMQPTAARNAFPCFDEPSMKAVFHLTLLHPPGTVALSNGMELGAENITIDNQEVLRTRFEPTEKMSTYLLAFVVSEFTNIRSSPEANILIRIWGQNYYNTTYPLSKSDQIALPDFAAGAMENWGLVTYRELSLFYDPKVSSNEDKEWVVTVITHELAHMWFGNLVTMRWWNDLWLNEGFASYVSYLGADYAEPTWNIKDLMVQQQVQRAFGVDALVSSHPLSSREDEVITPDQIDQLFDTITYSKGAAILRMLSEFLTESIFAKGLHNYLHEYAYSNTVYTDLWKKLQEVVDADSSIQLPASINEIMNRWILQMGFPVVTIDTRTGSITQQHFLIHPEAVVDTPSEYNYEWFVPITWMKSGSNMGQHWLLTKTASYEPMKTDTDWLLANLNVTGYYRVNYDPQNWERLLAQLTSDHKVIPVLNRGQIIDDAFNLARAEIINITVALRTTKYLYEEKEYIPWESAIRNLEFLFLVFDRTEVYGPLQTYLRKKVQPLFDHFKEITSNWTQKPPKYLDQYNQINAISMACKTRVKGCSELAGMWYRQWMKNPDANPIPPNLKVTVYCNAIATGGVEEWDFGWQMFKNSTISAEAEKLLYGLSCTKETWLLNRYLGYSIDPNLIRKQDVTYAIVYIAGNVIGQPLVWDFFRANWEHITKDFDDGSFFFGRLIQGITKKFSTEFELQQLQKFKEDIAASSFSFGTQPIEQAIEQTKAKIKWISENKAQVMNWLIEQAD</sequence>
<evidence type="ECO:0000256" key="2">
    <source>
        <dbReference type="ARBA" id="ARBA00010136"/>
    </source>
</evidence>
<dbReference type="InterPro" id="IPR050344">
    <property type="entry name" value="Peptidase_M1_aminopeptidases"/>
</dbReference>
<evidence type="ECO:0000256" key="15">
    <source>
        <dbReference type="PIRSR" id="PIRSR634016-1"/>
    </source>
</evidence>
<reference evidence="22 23" key="1">
    <citation type="submission" date="2020-04" db="EMBL/GenBank/DDBJ databases">
        <title>Chromosome-level genome assembly of a cyprinid fish Onychostoma macrolepis by integration of Nanopore Sequencing, Bionano and Hi-C technology.</title>
        <authorList>
            <person name="Wang D."/>
        </authorList>
    </citation>
    <scope>NUCLEOTIDE SEQUENCE [LARGE SCALE GENOMIC DNA]</scope>
    <source>
        <strain evidence="22">SWU-2019</strain>
        <tissue evidence="22">Muscle</tissue>
    </source>
</reference>
<keyword evidence="23" id="KW-1185">Reference proteome</keyword>
<evidence type="ECO:0000256" key="11">
    <source>
        <dbReference type="ARBA" id="ARBA00022989"/>
    </source>
</evidence>
<evidence type="ECO:0000256" key="1">
    <source>
        <dbReference type="ARBA" id="ARBA00004606"/>
    </source>
</evidence>
<name>A0A7J6CY20_9TELE</name>
<dbReference type="AlphaFoldDB" id="A0A7J6CY20"/>
<evidence type="ECO:0000256" key="3">
    <source>
        <dbReference type="ARBA" id="ARBA00011738"/>
    </source>
</evidence>
<feature type="domain" description="Aminopeptidase N-like N-terminal" evidence="21">
    <location>
        <begin position="78"/>
        <end position="276"/>
    </location>
</feature>
<dbReference type="InterPro" id="IPR024571">
    <property type="entry name" value="ERAP1-like_C_dom"/>
</dbReference>
<protein>
    <recommendedName>
        <fullName evidence="18">Aminopeptidase</fullName>
        <ecNumber evidence="18">3.4.11.-</ecNumber>
    </recommendedName>
</protein>
<keyword evidence="6" id="KW-0812">Transmembrane</keyword>
<dbReference type="FunFam" id="2.60.40.1910:FF:000005">
    <property type="entry name" value="Aminopeptidase"/>
    <property type="match status" value="1"/>
</dbReference>
<evidence type="ECO:0000256" key="14">
    <source>
        <dbReference type="ARBA" id="ARBA00023180"/>
    </source>
</evidence>
<evidence type="ECO:0000256" key="17">
    <source>
        <dbReference type="PIRSR" id="PIRSR634016-4"/>
    </source>
</evidence>
<keyword evidence="8 18" id="KW-0378">Hydrolase</keyword>
<evidence type="ECO:0000256" key="16">
    <source>
        <dbReference type="PIRSR" id="PIRSR634016-3"/>
    </source>
</evidence>
<evidence type="ECO:0000259" key="21">
    <source>
        <dbReference type="Pfam" id="PF17900"/>
    </source>
</evidence>
<gene>
    <name evidence="22" type="ORF">G5714_008534</name>
</gene>
<dbReference type="GO" id="GO:0008270">
    <property type="term" value="F:zinc ion binding"/>
    <property type="evidence" value="ECO:0007669"/>
    <property type="project" value="UniProtKB-UniRule"/>
</dbReference>
<dbReference type="InterPro" id="IPR014782">
    <property type="entry name" value="Peptidase_M1_dom"/>
</dbReference>
<dbReference type="GO" id="GO:0005737">
    <property type="term" value="C:cytoplasm"/>
    <property type="evidence" value="ECO:0007669"/>
    <property type="project" value="TreeGrafter"/>
</dbReference>
<keyword evidence="11" id="KW-1133">Transmembrane helix</keyword>
<dbReference type="Pfam" id="PF17900">
    <property type="entry name" value="Peptidase_M1_N"/>
    <property type="match status" value="1"/>
</dbReference>
<comment type="similarity">
    <text evidence="2 18">Belongs to the peptidase M1 family.</text>
</comment>
<comment type="subcellular location">
    <subcellularLocation>
        <location evidence="1">Membrane</location>
        <topology evidence="1">Single-pass type II membrane protein</topology>
    </subcellularLocation>
</comment>
<dbReference type="Proteomes" id="UP000579812">
    <property type="component" value="Unassembled WGS sequence"/>
</dbReference>
<feature type="domain" description="Peptidase M1 membrane alanine aminopeptidase" evidence="19">
    <location>
        <begin position="300"/>
        <end position="517"/>
    </location>
</feature>
<evidence type="ECO:0000256" key="13">
    <source>
        <dbReference type="ARBA" id="ARBA00023136"/>
    </source>
</evidence>
<evidence type="ECO:0000256" key="4">
    <source>
        <dbReference type="ARBA" id="ARBA00022438"/>
    </source>
</evidence>
<keyword evidence="13" id="KW-0472">Membrane</keyword>
<keyword evidence="9 16" id="KW-0862">Zinc</keyword>
<keyword evidence="14" id="KW-0325">Glycoprotein</keyword>
<feature type="active site" description="Proton acceptor" evidence="15">
    <location>
        <position position="362"/>
    </location>
</feature>
<dbReference type="EMBL" id="JAAMOB010000007">
    <property type="protein sequence ID" value="KAF4111503.1"/>
    <property type="molecule type" value="Genomic_DNA"/>
</dbReference>
<dbReference type="SUPFAM" id="SSF55486">
    <property type="entry name" value="Metalloproteases ('zincins'), catalytic domain"/>
    <property type="match status" value="1"/>
</dbReference>
<dbReference type="InterPro" id="IPR045357">
    <property type="entry name" value="Aminopeptidase_N-like_N"/>
</dbReference>
<feature type="binding site" evidence="16">
    <location>
        <position position="361"/>
    </location>
    <ligand>
        <name>Zn(2+)</name>
        <dbReference type="ChEBI" id="CHEBI:29105"/>
        <note>catalytic</note>
    </ligand>
</feature>
<organism evidence="22 23">
    <name type="scientific">Onychostoma macrolepis</name>
    <dbReference type="NCBI Taxonomy" id="369639"/>
    <lineage>
        <taxon>Eukaryota</taxon>
        <taxon>Metazoa</taxon>
        <taxon>Chordata</taxon>
        <taxon>Craniata</taxon>
        <taxon>Vertebrata</taxon>
        <taxon>Euteleostomi</taxon>
        <taxon>Actinopterygii</taxon>
        <taxon>Neopterygii</taxon>
        <taxon>Teleostei</taxon>
        <taxon>Ostariophysi</taxon>
        <taxon>Cypriniformes</taxon>
        <taxon>Cyprinidae</taxon>
        <taxon>Acrossocheilinae</taxon>
        <taxon>Onychostoma</taxon>
    </lineage>
</organism>
<evidence type="ECO:0000256" key="9">
    <source>
        <dbReference type="ARBA" id="ARBA00022833"/>
    </source>
</evidence>
<keyword evidence="5 18" id="KW-0645">Protease</keyword>
<keyword evidence="12 18" id="KW-0482">Metalloprotease</keyword>
<keyword evidence="10" id="KW-0735">Signal-anchor</keyword>
<evidence type="ECO:0000313" key="23">
    <source>
        <dbReference type="Proteomes" id="UP000579812"/>
    </source>
</evidence>
<evidence type="ECO:0000313" key="22">
    <source>
        <dbReference type="EMBL" id="KAF4111503.1"/>
    </source>
</evidence>
<dbReference type="EC" id="3.4.11.-" evidence="18"/>
<evidence type="ECO:0000256" key="12">
    <source>
        <dbReference type="ARBA" id="ARBA00023049"/>
    </source>
</evidence>
<evidence type="ECO:0000256" key="5">
    <source>
        <dbReference type="ARBA" id="ARBA00022670"/>
    </source>
</evidence>
<dbReference type="GO" id="GO:0005615">
    <property type="term" value="C:extracellular space"/>
    <property type="evidence" value="ECO:0007669"/>
    <property type="project" value="TreeGrafter"/>
</dbReference>
<evidence type="ECO:0000256" key="7">
    <source>
        <dbReference type="ARBA" id="ARBA00022723"/>
    </source>
</evidence>